<gene>
    <name evidence="1" type="ORF">SDC9_51319</name>
</gene>
<protein>
    <submittedName>
        <fullName evidence="1">Uncharacterized protein</fullName>
    </submittedName>
</protein>
<dbReference type="AlphaFoldDB" id="A0A644WNJ4"/>
<comment type="caution">
    <text evidence="1">The sequence shown here is derived from an EMBL/GenBank/DDBJ whole genome shotgun (WGS) entry which is preliminary data.</text>
</comment>
<reference evidence="1" key="1">
    <citation type="submission" date="2019-08" db="EMBL/GenBank/DDBJ databases">
        <authorList>
            <person name="Kucharzyk K."/>
            <person name="Murdoch R.W."/>
            <person name="Higgins S."/>
            <person name="Loffler F."/>
        </authorList>
    </citation>
    <scope>NUCLEOTIDE SEQUENCE</scope>
</reference>
<sequence>MHLLCFIKLLKNIIMKEEKQIVSDEDMKLLELFSLLGKRAEQKSPAIAACFGNNDAQGSLYAIRLGLDSLVQLGCDFNEDDFVEMAKTLQQSNLDGAETILRVLYSATRYLNELEAYRNVVSDLLDLEYKARRNKACNN</sequence>
<proteinExistence type="predicted"/>
<dbReference type="EMBL" id="VSSQ01001094">
    <property type="protein sequence ID" value="MPM05038.1"/>
    <property type="molecule type" value="Genomic_DNA"/>
</dbReference>
<evidence type="ECO:0000313" key="1">
    <source>
        <dbReference type="EMBL" id="MPM05038.1"/>
    </source>
</evidence>
<accession>A0A644WNJ4</accession>
<organism evidence="1">
    <name type="scientific">bioreactor metagenome</name>
    <dbReference type="NCBI Taxonomy" id="1076179"/>
    <lineage>
        <taxon>unclassified sequences</taxon>
        <taxon>metagenomes</taxon>
        <taxon>ecological metagenomes</taxon>
    </lineage>
</organism>
<name>A0A644WNJ4_9ZZZZ</name>